<evidence type="ECO:0000313" key="8">
    <source>
        <dbReference type="EMBL" id="KAF2150349.1"/>
    </source>
</evidence>
<dbReference type="Proteomes" id="UP000799439">
    <property type="component" value="Unassembled WGS sequence"/>
</dbReference>
<feature type="transmembrane region" description="Helical" evidence="6">
    <location>
        <begin position="57"/>
        <end position="81"/>
    </location>
</feature>
<evidence type="ECO:0000256" key="1">
    <source>
        <dbReference type="ARBA" id="ARBA00004141"/>
    </source>
</evidence>
<comment type="similarity">
    <text evidence="5">Belongs to the SAT4 family.</text>
</comment>
<evidence type="ECO:0000256" key="5">
    <source>
        <dbReference type="ARBA" id="ARBA00038359"/>
    </source>
</evidence>
<dbReference type="AlphaFoldDB" id="A0A9P4J0U7"/>
<feature type="transmembrane region" description="Helical" evidence="6">
    <location>
        <begin position="218"/>
        <end position="244"/>
    </location>
</feature>
<evidence type="ECO:0000256" key="6">
    <source>
        <dbReference type="SAM" id="Phobius"/>
    </source>
</evidence>
<dbReference type="OrthoDB" id="5413793at2759"/>
<dbReference type="Pfam" id="PF20684">
    <property type="entry name" value="Fung_rhodopsin"/>
    <property type="match status" value="1"/>
</dbReference>
<evidence type="ECO:0000313" key="9">
    <source>
        <dbReference type="Proteomes" id="UP000799439"/>
    </source>
</evidence>
<keyword evidence="2 6" id="KW-0812">Transmembrane</keyword>
<feature type="transmembrane region" description="Helical" evidence="6">
    <location>
        <begin position="185"/>
        <end position="206"/>
    </location>
</feature>
<dbReference type="GO" id="GO:0016020">
    <property type="term" value="C:membrane"/>
    <property type="evidence" value="ECO:0007669"/>
    <property type="project" value="UniProtKB-SubCell"/>
</dbReference>
<feature type="transmembrane region" description="Helical" evidence="6">
    <location>
        <begin position="134"/>
        <end position="157"/>
    </location>
</feature>
<dbReference type="InterPro" id="IPR049326">
    <property type="entry name" value="Rhodopsin_dom_fungi"/>
</dbReference>
<gene>
    <name evidence="8" type="ORF">K461DRAFT_175298</name>
</gene>
<evidence type="ECO:0000256" key="3">
    <source>
        <dbReference type="ARBA" id="ARBA00022989"/>
    </source>
</evidence>
<organism evidence="8 9">
    <name type="scientific">Myriangium duriaei CBS 260.36</name>
    <dbReference type="NCBI Taxonomy" id="1168546"/>
    <lineage>
        <taxon>Eukaryota</taxon>
        <taxon>Fungi</taxon>
        <taxon>Dikarya</taxon>
        <taxon>Ascomycota</taxon>
        <taxon>Pezizomycotina</taxon>
        <taxon>Dothideomycetes</taxon>
        <taxon>Dothideomycetidae</taxon>
        <taxon>Myriangiales</taxon>
        <taxon>Myriangiaceae</taxon>
        <taxon>Myriangium</taxon>
    </lineage>
</organism>
<feature type="transmembrane region" description="Helical" evidence="6">
    <location>
        <begin position="24"/>
        <end position="45"/>
    </location>
</feature>
<keyword evidence="4 6" id="KW-0472">Membrane</keyword>
<evidence type="ECO:0000256" key="2">
    <source>
        <dbReference type="ARBA" id="ARBA00022692"/>
    </source>
</evidence>
<feature type="domain" description="Rhodopsin" evidence="7">
    <location>
        <begin position="41"/>
        <end position="283"/>
    </location>
</feature>
<comment type="subcellular location">
    <subcellularLocation>
        <location evidence="1">Membrane</location>
        <topology evidence="1">Multi-pass membrane protein</topology>
    </subcellularLocation>
</comment>
<dbReference type="EMBL" id="ML996089">
    <property type="protein sequence ID" value="KAF2150349.1"/>
    <property type="molecule type" value="Genomic_DNA"/>
</dbReference>
<name>A0A9P4J0U7_9PEZI</name>
<dbReference type="PANTHER" id="PTHR33048:SF47">
    <property type="entry name" value="INTEGRAL MEMBRANE PROTEIN-RELATED"/>
    <property type="match status" value="1"/>
</dbReference>
<protein>
    <recommendedName>
        <fullName evidence="7">Rhodopsin domain-containing protein</fullName>
    </recommendedName>
</protein>
<reference evidence="8" key="1">
    <citation type="journal article" date="2020" name="Stud. Mycol.">
        <title>101 Dothideomycetes genomes: a test case for predicting lifestyles and emergence of pathogens.</title>
        <authorList>
            <person name="Haridas S."/>
            <person name="Albert R."/>
            <person name="Binder M."/>
            <person name="Bloem J."/>
            <person name="Labutti K."/>
            <person name="Salamov A."/>
            <person name="Andreopoulos B."/>
            <person name="Baker S."/>
            <person name="Barry K."/>
            <person name="Bills G."/>
            <person name="Bluhm B."/>
            <person name="Cannon C."/>
            <person name="Castanera R."/>
            <person name="Culley D."/>
            <person name="Daum C."/>
            <person name="Ezra D."/>
            <person name="Gonzalez J."/>
            <person name="Henrissat B."/>
            <person name="Kuo A."/>
            <person name="Liang C."/>
            <person name="Lipzen A."/>
            <person name="Lutzoni F."/>
            <person name="Magnuson J."/>
            <person name="Mondo S."/>
            <person name="Nolan M."/>
            <person name="Ohm R."/>
            <person name="Pangilinan J."/>
            <person name="Park H.-J."/>
            <person name="Ramirez L."/>
            <person name="Alfaro M."/>
            <person name="Sun H."/>
            <person name="Tritt A."/>
            <person name="Yoshinaga Y."/>
            <person name="Zwiers L.-H."/>
            <person name="Turgeon B."/>
            <person name="Goodwin S."/>
            <person name="Spatafora J."/>
            <person name="Crous P."/>
            <person name="Grigoriev I."/>
        </authorList>
    </citation>
    <scope>NUCLEOTIDE SEQUENCE</scope>
    <source>
        <strain evidence="8">CBS 260.36</strain>
    </source>
</reference>
<feature type="transmembrane region" description="Helical" evidence="6">
    <location>
        <begin position="256"/>
        <end position="278"/>
    </location>
</feature>
<keyword evidence="3 6" id="KW-1133">Transmembrane helix</keyword>
<evidence type="ECO:0000256" key="4">
    <source>
        <dbReference type="ARBA" id="ARBA00023136"/>
    </source>
</evidence>
<sequence length="326" mass="35857">MSDTSSAGPTAADAAAYRNNYGSIIGLDAACVVITTGFMALRLYVRYFLVKKIGVDDWLLLVAAIMFNAACILDAVSWRLLQKDGIVAGWYMSILTGTIDVIPYLLAEAFARLAYAAFYLRVIPPELNLRWHRWIIIVTVSLYFLFQFTFAFIYLFACGSPANLGSTRADVKCISDNILNDLFDVGYYADAMLDWLMALIPATVIWKSQMNRRTKLSIGVILLLGCVAGVMAVVVIVLSGSHGWNFVDTDDMNPAIFIDCIATIETQVAILCLCLAALKPLVNKWLDTTVKSTTHLSLQTIPVDERELEKDGAVAVEVRALSVGSR</sequence>
<keyword evidence="9" id="KW-1185">Reference proteome</keyword>
<feature type="transmembrane region" description="Helical" evidence="6">
    <location>
        <begin position="101"/>
        <end position="122"/>
    </location>
</feature>
<dbReference type="InterPro" id="IPR052337">
    <property type="entry name" value="SAT4-like"/>
</dbReference>
<proteinExistence type="inferred from homology"/>
<accession>A0A9P4J0U7</accession>
<comment type="caution">
    <text evidence="8">The sequence shown here is derived from an EMBL/GenBank/DDBJ whole genome shotgun (WGS) entry which is preliminary data.</text>
</comment>
<dbReference type="PANTHER" id="PTHR33048">
    <property type="entry name" value="PTH11-LIKE INTEGRAL MEMBRANE PROTEIN (AFU_ORTHOLOGUE AFUA_5G11245)"/>
    <property type="match status" value="1"/>
</dbReference>
<evidence type="ECO:0000259" key="7">
    <source>
        <dbReference type="Pfam" id="PF20684"/>
    </source>
</evidence>